<sequence length="569" mass="61210">MEDVASQVPRHTPSHNSDSQDHDISWRDREEQVLPKNNIPLVFFALLLTTFLAALDETIITTALPTIVEQLKGGKDYSWVGSAYLLAAAALSPVYGKASDIVGRKAILYPIIVLFLIGSALCGAAQSMTWLIIARAVQGTGGGGILQMTNIVVGDLVPLNKRGAYGSYAGALWGIASVVGPLVGGAITDHASWRWCFWINLPTGGVALALLAISLHFNPLEHDKTLRDHAAEFDFQGLVLIVGGVVCLLLGFNQSETSWSSPVTISLLAIGSALIVISAFWELHTDRSQIIPPRLFRTRTTAIVLTTTFLHAFAFFAGSFYLPVYYQTLGSSVTRAGIEILPFSLGACAVSFATGFIINRLGEVRRVMFVSFAIMTLGFGLMIMLDEASSSATKVIYPLIAGLGLGGLFYPPILAMQAAMPIKDMATSTATVGLLRQLGSTVGVAVGQAIWTSELRRRLDETHIILGAETSASSLADSIRQLKDLQPDSLRQAAEHAYTKSIALIWAVDTPFLGIATIMTLFLKKYSLERKTRRVGEEDHTYEGQESAAGEVIPISAPSGSSTPRHEVC</sequence>
<reference evidence="1" key="1">
    <citation type="journal article" date="2021" name="Environ. Microbiol.">
        <title>Gene family expansions and transcriptome signatures uncover fungal adaptations to wood decay.</title>
        <authorList>
            <person name="Hage H."/>
            <person name="Miyauchi S."/>
            <person name="Viragh M."/>
            <person name="Drula E."/>
            <person name="Min B."/>
            <person name="Chaduli D."/>
            <person name="Navarro D."/>
            <person name="Favel A."/>
            <person name="Norest M."/>
            <person name="Lesage-Meessen L."/>
            <person name="Balint B."/>
            <person name="Merenyi Z."/>
            <person name="de Eugenio L."/>
            <person name="Morin E."/>
            <person name="Martinez A.T."/>
            <person name="Baldrian P."/>
            <person name="Stursova M."/>
            <person name="Martinez M.J."/>
            <person name="Novotny C."/>
            <person name="Magnuson J.K."/>
            <person name="Spatafora J.W."/>
            <person name="Maurice S."/>
            <person name="Pangilinan J."/>
            <person name="Andreopoulos W."/>
            <person name="LaButti K."/>
            <person name="Hundley H."/>
            <person name="Na H."/>
            <person name="Kuo A."/>
            <person name="Barry K."/>
            <person name="Lipzen A."/>
            <person name="Henrissat B."/>
            <person name="Riley R."/>
            <person name="Ahrendt S."/>
            <person name="Nagy L.G."/>
            <person name="Grigoriev I.V."/>
            <person name="Martin F."/>
            <person name="Rosso M.N."/>
        </authorList>
    </citation>
    <scope>NUCLEOTIDE SEQUENCE</scope>
    <source>
        <strain evidence="1">CBS 384.51</strain>
    </source>
</reference>
<gene>
    <name evidence="1" type="ORF">BDY19DRAFT_887885</name>
</gene>
<dbReference type="Proteomes" id="UP001055072">
    <property type="component" value="Unassembled WGS sequence"/>
</dbReference>
<proteinExistence type="predicted"/>
<organism evidence="1 2">
    <name type="scientific">Irpex rosettiformis</name>
    <dbReference type="NCBI Taxonomy" id="378272"/>
    <lineage>
        <taxon>Eukaryota</taxon>
        <taxon>Fungi</taxon>
        <taxon>Dikarya</taxon>
        <taxon>Basidiomycota</taxon>
        <taxon>Agaricomycotina</taxon>
        <taxon>Agaricomycetes</taxon>
        <taxon>Polyporales</taxon>
        <taxon>Irpicaceae</taxon>
        <taxon>Irpex</taxon>
    </lineage>
</organism>
<evidence type="ECO:0000313" key="1">
    <source>
        <dbReference type="EMBL" id="KAI0090161.1"/>
    </source>
</evidence>
<accession>A0ACB8U7I8</accession>
<protein>
    <submittedName>
        <fullName evidence="1">MFS general substrate transporter</fullName>
    </submittedName>
</protein>
<comment type="caution">
    <text evidence="1">The sequence shown here is derived from an EMBL/GenBank/DDBJ whole genome shotgun (WGS) entry which is preliminary data.</text>
</comment>
<keyword evidence="2" id="KW-1185">Reference proteome</keyword>
<name>A0ACB8U7I8_9APHY</name>
<dbReference type="EMBL" id="MU274908">
    <property type="protein sequence ID" value="KAI0090161.1"/>
    <property type="molecule type" value="Genomic_DNA"/>
</dbReference>
<evidence type="ECO:0000313" key="2">
    <source>
        <dbReference type="Proteomes" id="UP001055072"/>
    </source>
</evidence>